<dbReference type="Proteomes" id="UP000500930">
    <property type="component" value="Chromosome"/>
</dbReference>
<name>A0A858PZE0_9RICK</name>
<dbReference type="PROSITE" id="PS51257">
    <property type="entry name" value="PROKAR_LIPOPROTEIN"/>
    <property type="match status" value="1"/>
</dbReference>
<feature type="chain" id="PRO_5032717061" evidence="1">
    <location>
        <begin position="30"/>
        <end position="283"/>
    </location>
</feature>
<dbReference type="Pfam" id="PF01617">
    <property type="entry name" value="Surface_Ag_2"/>
    <property type="match status" value="1"/>
</dbReference>
<feature type="domain" description="Msp4/OMP-like" evidence="2">
    <location>
        <begin position="44"/>
        <end position="282"/>
    </location>
</feature>
<dbReference type="SUPFAM" id="SSF56925">
    <property type="entry name" value="OMPA-like"/>
    <property type="match status" value="1"/>
</dbReference>
<evidence type="ECO:0000313" key="4">
    <source>
        <dbReference type="Proteomes" id="UP000500930"/>
    </source>
</evidence>
<gene>
    <name evidence="3" type="primary">msp4</name>
    <name evidence="3" type="ORF">ANPL_04310</name>
</gene>
<accession>A0A858PZE0</accession>
<dbReference type="AlphaFoldDB" id="A0A858PZE0"/>
<organism evidence="3 4">
    <name type="scientific">Anaplasma platys</name>
    <dbReference type="NCBI Taxonomy" id="949"/>
    <lineage>
        <taxon>Bacteria</taxon>
        <taxon>Pseudomonadati</taxon>
        <taxon>Pseudomonadota</taxon>
        <taxon>Alphaproteobacteria</taxon>
        <taxon>Rickettsiales</taxon>
        <taxon>Anaplasmataceae</taxon>
        <taxon>Anaplasma</taxon>
    </lineage>
</organism>
<dbReference type="KEGG" id="aplt:ANPL_04310"/>
<dbReference type="InterPro" id="IPR002566">
    <property type="entry name" value="Msp4_OMP-like"/>
</dbReference>
<proteinExistence type="predicted"/>
<dbReference type="EMBL" id="CP046391">
    <property type="protein sequence ID" value="QJC27908.1"/>
    <property type="molecule type" value="Genomic_DNA"/>
</dbReference>
<keyword evidence="1" id="KW-0732">Signal</keyword>
<feature type="signal peptide" evidence="1">
    <location>
        <begin position="1"/>
        <end position="29"/>
    </location>
</feature>
<reference evidence="3 4" key="1">
    <citation type="journal article" date="2020" name="Pathogens">
        <title>First Whole Genome Sequence of Anaplasma platys, an Obligate Intracellular Rickettsial Pathogen of Dogs.</title>
        <authorList>
            <person name="Llanes A."/>
            <person name="Rajeev S."/>
        </authorList>
    </citation>
    <scope>NUCLEOTIDE SEQUENCE [LARGE SCALE GENOMIC DNA]</scope>
    <source>
        <strain evidence="3 4">S3</strain>
    </source>
</reference>
<evidence type="ECO:0000313" key="3">
    <source>
        <dbReference type="EMBL" id="QJC27908.1"/>
    </source>
</evidence>
<dbReference type="RefSeq" id="WP_169193500.1">
    <property type="nucleotide sequence ID" value="NZ_CP046391.1"/>
</dbReference>
<dbReference type="InterPro" id="IPR011250">
    <property type="entry name" value="OMP/PagP_B-barrel"/>
</dbReference>
<dbReference type="Gene3D" id="2.40.160.20">
    <property type="match status" value="1"/>
</dbReference>
<evidence type="ECO:0000259" key="2">
    <source>
        <dbReference type="Pfam" id="PF01617"/>
    </source>
</evidence>
<sequence>MNYRELLVGSLSAMAVCACSLTVSESSLASAANHDATSDVGGVMNGSFYVSGNYSPTFPSITSFDIRESGRDSSSVKSYSKTAPTLNISQPENFNQEGHTFKFAKNLLTSFEGAAGYAMGGARVEVEAGYKKFAATSDVDYKHADAHQFVGIGREPVFADGNYFVMKIDSITDISVMLNACYDVMHTDLPVSPYVCAGLGASFVDIANQTTSKLAYKGKVGVSYQLTPEISLIAGGFYHGLFDEKFENIPANNRVNFAGEALATVKANIASYGFNLGARFAFN</sequence>
<evidence type="ECO:0000256" key="1">
    <source>
        <dbReference type="SAM" id="SignalP"/>
    </source>
</evidence>
<protein>
    <submittedName>
        <fullName evidence="3">Major surface antigen 4</fullName>
    </submittedName>
</protein>
<keyword evidence="4" id="KW-1185">Reference proteome</keyword>